<organism evidence="2 3">
    <name type="scientific">Sphingomonas suaedae</name>
    <dbReference type="NCBI Taxonomy" id="2599297"/>
    <lineage>
        <taxon>Bacteria</taxon>
        <taxon>Pseudomonadati</taxon>
        <taxon>Pseudomonadota</taxon>
        <taxon>Alphaproteobacteria</taxon>
        <taxon>Sphingomonadales</taxon>
        <taxon>Sphingomonadaceae</taxon>
        <taxon>Sphingomonas</taxon>
    </lineage>
</organism>
<evidence type="ECO:0000313" key="3">
    <source>
        <dbReference type="Proteomes" id="UP000318055"/>
    </source>
</evidence>
<dbReference type="AlphaFoldDB" id="A0A518RKK5"/>
<dbReference type="Proteomes" id="UP000318055">
    <property type="component" value="Chromosome"/>
</dbReference>
<dbReference type="OrthoDB" id="33037at2"/>
<name>A0A518RKK5_9SPHN</name>
<keyword evidence="1" id="KW-0732">Signal</keyword>
<feature type="chain" id="PRO_5022049953" evidence="1">
    <location>
        <begin position="25"/>
        <end position="168"/>
    </location>
</feature>
<sequence>MLRTFALAAALALTTVATASPAIAQNVTADAKVISAILREQNFWATIEADKQGDPLIQATFEQGTKFRIYFYGCEKNANCTSIQFVAAFTDTKAGAAEMVKWNTEYRFARAYLDSDGDAVLEMDLNLDEGGISKALFVDHLDLWDAILGHYSDLLYPEETKDPAPAKI</sequence>
<gene>
    <name evidence="2" type="ORF">FPZ54_19455</name>
</gene>
<dbReference type="RefSeq" id="WP_145849446.1">
    <property type="nucleotide sequence ID" value="NZ_CP042239.1"/>
</dbReference>
<evidence type="ECO:0000256" key="1">
    <source>
        <dbReference type="SAM" id="SignalP"/>
    </source>
</evidence>
<protein>
    <submittedName>
        <fullName evidence="2">YbjN domain-containing protein</fullName>
    </submittedName>
</protein>
<keyword evidence="3" id="KW-1185">Reference proteome</keyword>
<dbReference type="CDD" id="cd17511">
    <property type="entry name" value="YbjN_AmyR-like"/>
    <property type="match status" value="1"/>
</dbReference>
<dbReference type="EMBL" id="CP042239">
    <property type="protein sequence ID" value="QDX27974.1"/>
    <property type="molecule type" value="Genomic_DNA"/>
</dbReference>
<accession>A0A518RKK5</accession>
<dbReference type="KEGG" id="ssua:FPZ54_19455"/>
<dbReference type="InterPro" id="IPR019660">
    <property type="entry name" value="Put_sensory_transdc_reg_YbjN"/>
</dbReference>
<dbReference type="Pfam" id="PF10722">
    <property type="entry name" value="YbjN"/>
    <property type="match status" value="1"/>
</dbReference>
<reference evidence="2 3" key="1">
    <citation type="submission" date="2019-07" db="EMBL/GenBank/DDBJ databases">
        <title>Sphingomonas alkalisoli sp. nov., isolated from rhizosphere soil of Suaedae salsa.</title>
        <authorList>
            <person name="Zhang H."/>
            <person name="Xu L."/>
            <person name="Zhang J.-X."/>
            <person name="Sun J.-Q."/>
        </authorList>
    </citation>
    <scope>NUCLEOTIDE SEQUENCE [LARGE SCALE GENOMIC DNA]</scope>
    <source>
        <strain evidence="2 3">XS-10</strain>
    </source>
</reference>
<feature type="signal peptide" evidence="1">
    <location>
        <begin position="1"/>
        <end position="24"/>
    </location>
</feature>
<proteinExistence type="predicted"/>
<evidence type="ECO:0000313" key="2">
    <source>
        <dbReference type="EMBL" id="QDX27974.1"/>
    </source>
</evidence>